<evidence type="ECO:0008006" key="3">
    <source>
        <dbReference type="Google" id="ProtNLM"/>
    </source>
</evidence>
<protein>
    <recommendedName>
        <fullName evidence="3">Lipoprotein NlpE</fullName>
    </recommendedName>
</protein>
<evidence type="ECO:0000313" key="2">
    <source>
        <dbReference type="Proteomes" id="UP000011617"/>
    </source>
</evidence>
<dbReference type="PROSITE" id="PS51257">
    <property type="entry name" value="PROKAR_LIPOPROTEIN"/>
    <property type="match status" value="1"/>
</dbReference>
<dbReference type="Proteomes" id="UP000011617">
    <property type="component" value="Unassembled WGS sequence"/>
</dbReference>
<name>L8Y193_9GAMM</name>
<dbReference type="OrthoDB" id="5348860at2"/>
<dbReference type="InterPro" id="IPR007298">
    <property type="entry name" value="Cu-R_lipoprotein_NlpE"/>
</dbReference>
<accession>L8Y193</accession>
<dbReference type="RefSeq" id="WP_008314728.1">
    <property type="nucleotide sequence ID" value="NZ_KB372778.1"/>
</dbReference>
<dbReference type="EMBL" id="AOBV01000002">
    <property type="protein sequence ID" value="ELV08829.1"/>
    <property type="molecule type" value="Genomic_DNA"/>
</dbReference>
<dbReference type="Pfam" id="PF04170">
    <property type="entry name" value="NlpE"/>
    <property type="match status" value="1"/>
</dbReference>
<dbReference type="AlphaFoldDB" id="L8Y193"/>
<keyword evidence="2" id="KW-1185">Reference proteome</keyword>
<reference evidence="1 2" key="1">
    <citation type="journal article" date="2013" name="Genome Announc.">
        <title>Complete Genome Sequence of Wohlfahrtiimonas chitiniclastica Strain SH04, Isolated from Chrysomya megacephala Collected from Pudong International Airport in China.</title>
        <authorList>
            <person name="Cao X.M."/>
            <person name="Chen T."/>
            <person name="Xu L.Z."/>
            <person name="Yao L.S."/>
            <person name="Qi J."/>
            <person name="Zhang X.L."/>
            <person name="Yan Q.L."/>
            <person name="Deng Y.H."/>
            <person name="Guo T.Y."/>
            <person name="Wang J."/>
            <person name="Hu K.X."/>
            <person name="Xu B.L."/>
        </authorList>
    </citation>
    <scope>NUCLEOTIDE SEQUENCE [LARGE SCALE GENOMIC DNA]</scope>
    <source>
        <strain evidence="1 2">SH04</strain>
    </source>
</reference>
<dbReference type="PATRIC" id="fig|1261130.3.peg.425"/>
<organism evidence="1 2">
    <name type="scientific">Wohlfahrtiimonas chitiniclastica SH04</name>
    <dbReference type="NCBI Taxonomy" id="1261130"/>
    <lineage>
        <taxon>Bacteria</taxon>
        <taxon>Pseudomonadati</taxon>
        <taxon>Pseudomonadota</taxon>
        <taxon>Gammaproteobacteria</taxon>
        <taxon>Cardiobacteriales</taxon>
        <taxon>Ignatzschineriaceae</taxon>
        <taxon>Wohlfahrtiimonas</taxon>
    </lineage>
</organism>
<comment type="caution">
    <text evidence="1">The sequence shown here is derived from an EMBL/GenBank/DDBJ whole genome shotgun (WGS) entry which is preliminary data.</text>
</comment>
<dbReference type="HOGENOM" id="CLU_1748932_0_0_6"/>
<proteinExistence type="predicted"/>
<evidence type="ECO:0000313" key="1">
    <source>
        <dbReference type="EMBL" id="ELV08829.1"/>
    </source>
</evidence>
<gene>
    <name evidence="1" type="ORF">F387_00221</name>
</gene>
<dbReference type="Gene3D" id="2.40.128.640">
    <property type="match status" value="1"/>
</dbReference>
<sequence length="149" mass="16780">MKKSVITAAMLPLILTGCLSVSPKKTEAPKPVEPVETASQIAQTSLDYPGTYRTRLKCEGCDYTNAQLQVNQYGQYRYIEQSMKNGAPLGQPIVFQGRYTWDKNAPIIRLLNARNMHFFVAENQMVLLDHPVASFAEITSEPKFQKVVR</sequence>